<dbReference type="PANTHER" id="PTHR12186">
    <property type="entry name" value="SIKE FAMILY MEMBER"/>
    <property type="match status" value="1"/>
</dbReference>
<organism evidence="4 5">
    <name type="scientific">Globodera pallida</name>
    <name type="common">Potato cyst nematode worm</name>
    <name type="synonym">Heterodera pallida</name>
    <dbReference type="NCBI Taxonomy" id="36090"/>
    <lineage>
        <taxon>Eukaryota</taxon>
        <taxon>Metazoa</taxon>
        <taxon>Ecdysozoa</taxon>
        <taxon>Nematoda</taxon>
        <taxon>Chromadorea</taxon>
        <taxon>Rhabditida</taxon>
        <taxon>Tylenchina</taxon>
        <taxon>Tylenchomorpha</taxon>
        <taxon>Tylenchoidea</taxon>
        <taxon>Heteroderidae</taxon>
        <taxon>Heteroderinae</taxon>
        <taxon>Globodera</taxon>
    </lineage>
</organism>
<accession>A0A183CKA0</accession>
<protein>
    <submittedName>
        <fullName evidence="5">FGFR1 oncogene partner 2 homolog</fullName>
    </submittedName>
</protein>
<sequence>MDMDKILSDMRQHISNLQDKLQLANSAVNNGQIVNERITLMKEYQDKIASLNSCWRARKRTQLVHNLQQESRQILALEEENRQLRFALKEMEDGLHLIMNDYRKVISDFMRAEALTDVANAQNKKVFIVGVSYEQYIGIARAAEKFMSIAESKIAEGDEVITQLRLENQTLRALFYGLPLPSLKQTQKLAFNQIKNPECEDSSRMNQIESG</sequence>
<evidence type="ECO:0000256" key="3">
    <source>
        <dbReference type="SAM" id="Coils"/>
    </source>
</evidence>
<dbReference type="AlphaFoldDB" id="A0A183CKA0"/>
<dbReference type="InterPro" id="IPR008555">
    <property type="entry name" value="SIKE"/>
</dbReference>
<dbReference type="Proteomes" id="UP000050741">
    <property type="component" value="Unassembled WGS sequence"/>
</dbReference>
<evidence type="ECO:0000256" key="2">
    <source>
        <dbReference type="ARBA" id="ARBA00023054"/>
    </source>
</evidence>
<name>A0A183CKA0_GLOPA</name>
<keyword evidence="4" id="KW-1185">Reference proteome</keyword>
<reference evidence="4" key="1">
    <citation type="submission" date="2014-05" db="EMBL/GenBank/DDBJ databases">
        <title>The genome and life-stage specific transcriptomes of Globodera pallida elucidate key aspects of plant parasitism by a cyst nematode.</title>
        <authorList>
            <person name="Cotton J.A."/>
            <person name="Lilley C.J."/>
            <person name="Jones L.M."/>
            <person name="Kikuchi T."/>
            <person name="Reid A.J."/>
            <person name="Thorpe P."/>
            <person name="Tsai I.J."/>
            <person name="Beasley H."/>
            <person name="Blok V."/>
            <person name="Cock P.J.A."/>
            <person name="Van den Akker S.E."/>
            <person name="Holroyd N."/>
            <person name="Hunt M."/>
            <person name="Mantelin S."/>
            <person name="Naghra H."/>
            <person name="Pain A."/>
            <person name="Palomares-Rius J.E."/>
            <person name="Zarowiecki M."/>
            <person name="Berriman M."/>
            <person name="Jones J.T."/>
            <person name="Urwin P.E."/>
        </authorList>
    </citation>
    <scope>NUCLEOTIDE SEQUENCE [LARGE SCALE GENOMIC DNA]</scope>
    <source>
        <strain evidence="4">Lindley</strain>
    </source>
</reference>
<reference evidence="5" key="2">
    <citation type="submission" date="2016-06" db="UniProtKB">
        <authorList>
            <consortium name="WormBaseParasite"/>
        </authorList>
    </citation>
    <scope>IDENTIFICATION</scope>
</reference>
<feature type="coiled-coil region" evidence="3">
    <location>
        <begin position="60"/>
        <end position="94"/>
    </location>
</feature>
<dbReference type="PANTHER" id="PTHR12186:SF2">
    <property type="entry name" value="FGFR1 ONCOGENE PARTNER 2 HOMOLOG"/>
    <property type="match status" value="1"/>
</dbReference>
<keyword evidence="2 3" id="KW-0175">Coiled coil</keyword>
<proteinExistence type="inferred from homology"/>
<evidence type="ECO:0000313" key="5">
    <source>
        <dbReference type="WBParaSite" id="GPLIN_001330600"/>
    </source>
</evidence>
<comment type="similarity">
    <text evidence="1">Belongs to the SIKE family.</text>
</comment>
<dbReference type="WBParaSite" id="GPLIN_001330600">
    <property type="protein sequence ID" value="GPLIN_001330600"/>
    <property type="gene ID" value="GPLIN_001330600"/>
</dbReference>
<dbReference type="Pfam" id="PF05769">
    <property type="entry name" value="SIKE"/>
    <property type="match status" value="1"/>
</dbReference>
<evidence type="ECO:0000313" key="4">
    <source>
        <dbReference type="Proteomes" id="UP000050741"/>
    </source>
</evidence>
<evidence type="ECO:0000256" key="1">
    <source>
        <dbReference type="ARBA" id="ARBA00005537"/>
    </source>
</evidence>